<dbReference type="InterPro" id="IPR003838">
    <property type="entry name" value="ABC3_permease_C"/>
</dbReference>
<evidence type="ECO:0000256" key="3">
    <source>
        <dbReference type="ARBA" id="ARBA00022692"/>
    </source>
</evidence>
<evidence type="ECO:0000256" key="8">
    <source>
        <dbReference type="SAM" id="Phobius"/>
    </source>
</evidence>
<accession>A0A1G5RWC8</accession>
<dbReference type="Proteomes" id="UP000199428">
    <property type="component" value="Unassembled WGS sequence"/>
</dbReference>
<feature type="transmembrane region" description="Helical" evidence="8">
    <location>
        <begin position="430"/>
        <end position="452"/>
    </location>
</feature>
<evidence type="ECO:0000313" key="10">
    <source>
        <dbReference type="EMBL" id="SCZ78040.1"/>
    </source>
</evidence>
<reference evidence="10 11" key="1">
    <citation type="submission" date="2016-10" db="EMBL/GenBank/DDBJ databases">
        <authorList>
            <person name="de Groot N.N."/>
        </authorList>
    </citation>
    <scope>NUCLEOTIDE SEQUENCE [LARGE SCALE GENOMIC DNA]</scope>
    <source>
        <strain evidence="10 11">DSM 10317</strain>
    </source>
</reference>
<dbReference type="SUPFAM" id="SSF161270">
    <property type="entry name" value="PspA lactotransferrin-binding region"/>
    <property type="match status" value="1"/>
</dbReference>
<keyword evidence="2" id="KW-1003">Cell membrane</keyword>
<dbReference type="RefSeq" id="WP_090161936.1">
    <property type="nucleotide sequence ID" value="NZ_FMWK01000004.1"/>
</dbReference>
<evidence type="ECO:0000256" key="2">
    <source>
        <dbReference type="ARBA" id="ARBA00022475"/>
    </source>
</evidence>
<proteinExistence type="predicted"/>
<feature type="transmembrane region" description="Helical" evidence="8">
    <location>
        <begin position="14"/>
        <end position="34"/>
    </location>
</feature>
<protein>
    <submittedName>
        <fullName evidence="10">Putative ABC transport system permease protein</fullName>
    </submittedName>
</protein>
<dbReference type="InterPro" id="IPR038766">
    <property type="entry name" value="Membrane_comp_ABC_pdt"/>
</dbReference>
<evidence type="ECO:0000313" key="11">
    <source>
        <dbReference type="Proteomes" id="UP000199428"/>
    </source>
</evidence>
<evidence type="ECO:0000256" key="1">
    <source>
        <dbReference type="ARBA" id="ARBA00004651"/>
    </source>
</evidence>
<feature type="region of interest" description="Disordered" evidence="7">
    <location>
        <begin position="260"/>
        <end position="289"/>
    </location>
</feature>
<dbReference type="PANTHER" id="PTHR30287">
    <property type="entry name" value="MEMBRANE COMPONENT OF PREDICTED ABC SUPERFAMILY METABOLITE UPTAKE TRANSPORTER"/>
    <property type="match status" value="1"/>
</dbReference>
<feature type="transmembrane region" description="Helical" evidence="8">
    <location>
        <begin position="885"/>
        <end position="912"/>
    </location>
</feature>
<dbReference type="EMBL" id="FMWK01000004">
    <property type="protein sequence ID" value="SCZ78040.1"/>
    <property type="molecule type" value="Genomic_DNA"/>
</dbReference>
<gene>
    <name evidence="10" type="ORF">SAMN02910350_01086</name>
</gene>
<feature type="transmembrane region" description="Helical" evidence="8">
    <location>
        <begin position="831"/>
        <end position="851"/>
    </location>
</feature>
<comment type="subcellular location">
    <subcellularLocation>
        <location evidence="1">Cell membrane</location>
        <topology evidence="1">Multi-pass membrane protein</topology>
    </subcellularLocation>
</comment>
<name>A0A1G5RWC8_PSEXY</name>
<keyword evidence="6" id="KW-0175">Coiled coil</keyword>
<feature type="transmembrane region" description="Helical" evidence="8">
    <location>
        <begin position="924"/>
        <end position="944"/>
    </location>
</feature>
<feature type="coiled-coil region" evidence="6">
    <location>
        <begin position="367"/>
        <end position="408"/>
    </location>
</feature>
<keyword evidence="4 8" id="KW-1133">Transmembrane helix</keyword>
<evidence type="ECO:0000256" key="5">
    <source>
        <dbReference type="ARBA" id="ARBA00023136"/>
    </source>
</evidence>
<dbReference type="PANTHER" id="PTHR30287:SF1">
    <property type="entry name" value="INNER MEMBRANE PROTEIN"/>
    <property type="match status" value="1"/>
</dbReference>
<evidence type="ECO:0000259" key="9">
    <source>
        <dbReference type="Pfam" id="PF02687"/>
    </source>
</evidence>
<keyword evidence="3 8" id="KW-0812">Transmembrane</keyword>
<keyword evidence="5 8" id="KW-0472">Membrane</keyword>
<feature type="compositionally biased region" description="Basic and acidic residues" evidence="7">
    <location>
        <begin position="260"/>
        <end position="285"/>
    </location>
</feature>
<dbReference type="Pfam" id="PF02687">
    <property type="entry name" value="FtsX"/>
    <property type="match status" value="2"/>
</dbReference>
<feature type="transmembrane region" description="Helical" evidence="8">
    <location>
        <begin position="482"/>
        <end position="505"/>
    </location>
</feature>
<dbReference type="GO" id="GO:0005886">
    <property type="term" value="C:plasma membrane"/>
    <property type="evidence" value="ECO:0007669"/>
    <property type="project" value="UniProtKB-SubCell"/>
</dbReference>
<sequence length="961" mass="108140">MLALSTFREIKQSLGRYIALLMIIAIGVGFFAGLKVTDPALRASMQQYFEDNEFYDFRLISSLGFGEDEIEYIKNNIDARYVEESIAFDVMMSYADSEYAMKIISLPTNINKVVLMEGTWPKYENECLVDAAAFDEIHVGDTIKVADGNEKEDRDRFKYSSFKIVGIAKSPLYIQYERGTTSIGTGVLDGFLYVKNEAFKDDIYTDCYVKLDSDPPIYSDEYDKLIESKEDAVQAVLDKAAEDRYAGIIKEAQDKLDDAREELEDKKASKGKELDDAKSELDSAKKKLNSGKKQIEEYESLESQLKDGLDQMLSGINQMEMARSVNSAMFDENQYNALMAQYQEKSAQLYTLQSGLEKARKEYNSGKKEYEDGLAEYEDGVKEFDEKIAEAEDEIADAQKEIDDIEEADTYLLKRDGNAGYVCFESDSTIVGAIGNVFPIFFFLVAALVCMTTMNRMVEDQRTQIGVLKALGYSNGAIMGKFAFYSGSAAFVGTLLGFFLGTFGFPQAIWYAYQMMYNTRGVDYYFDPVMLVICFVVAFICSVGVTLVSCRVEMTEMAASLMRPKAPKAGKRIFLEYIPFFWNRLKFLRKVSLRNIFRYKGRLIMMVMGIGGCTALLVAGFGVYDSIADIAENQYTNISLYDMDITLKKGSEVPVHVLEKNGYDTEDYILFYHSSVDLKFGKHTKNIYMNVYDDGADIDKFFDIHDVKGNHIDMESLGDDEIVLNMGICDRFDIKKGDKVTISSEDMKPVTLTVGAINQNFINNYMYMNASTYEKNIGPIPEKKNLFVVVDEGIDSHEAGAALMGDNAISIVQPTQDMLDRVENMMGSLNIIIYLVIGSAMALAAVVVYNLTNINISERVREIATVKVLGFYKEETRSYVFRENILLVIMGAAVGLVLGKFFHAFIMSQIIVDLITFDVRVTPLSYVLSFVLTVIFTLVINVLMGPKLDEISMTESLKAVE</sequence>
<organism evidence="10 11">
    <name type="scientific">Pseudobutyrivibrio xylanivorans</name>
    <dbReference type="NCBI Taxonomy" id="185007"/>
    <lineage>
        <taxon>Bacteria</taxon>
        <taxon>Bacillati</taxon>
        <taxon>Bacillota</taxon>
        <taxon>Clostridia</taxon>
        <taxon>Lachnospirales</taxon>
        <taxon>Lachnospiraceae</taxon>
        <taxon>Pseudobutyrivibrio</taxon>
    </lineage>
</organism>
<evidence type="ECO:0000256" key="6">
    <source>
        <dbReference type="SAM" id="Coils"/>
    </source>
</evidence>
<feature type="domain" description="ABC3 transporter permease C-terminal" evidence="9">
    <location>
        <begin position="835"/>
        <end position="943"/>
    </location>
</feature>
<dbReference type="AlphaFoldDB" id="A0A1G5RWC8"/>
<feature type="domain" description="ABC3 transporter permease C-terminal" evidence="9">
    <location>
        <begin position="436"/>
        <end position="549"/>
    </location>
</feature>
<evidence type="ECO:0000256" key="4">
    <source>
        <dbReference type="ARBA" id="ARBA00022989"/>
    </source>
</evidence>
<feature type="transmembrane region" description="Helical" evidence="8">
    <location>
        <begin position="603"/>
        <end position="624"/>
    </location>
</feature>
<feature type="transmembrane region" description="Helical" evidence="8">
    <location>
        <begin position="525"/>
        <end position="548"/>
    </location>
</feature>
<evidence type="ECO:0000256" key="7">
    <source>
        <dbReference type="SAM" id="MobiDB-lite"/>
    </source>
</evidence>
<dbReference type="Gene3D" id="1.10.287.1490">
    <property type="match status" value="1"/>
</dbReference>